<name>X1VTR0_9ZZZZ</name>
<proteinExistence type="predicted"/>
<accession>X1VTR0</accession>
<protein>
    <submittedName>
        <fullName evidence="1">Uncharacterized protein</fullName>
    </submittedName>
</protein>
<dbReference type="AlphaFoldDB" id="X1VTR0"/>
<reference evidence="1" key="1">
    <citation type="journal article" date="2014" name="Front. Microbiol.">
        <title>High frequency of phylogenetically diverse reductive dehalogenase-homologous genes in deep subseafloor sedimentary metagenomes.</title>
        <authorList>
            <person name="Kawai M."/>
            <person name="Futagami T."/>
            <person name="Toyoda A."/>
            <person name="Takaki Y."/>
            <person name="Nishi S."/>
            <person name="Hori S."/>
            <person name="Arai W."/>
            <person name="Tsubouchi T."/>
            <person name="Morono Y."/>
            <person name="Uchiyama I."/>
            <person name="Ito T."/>
            <person name="Fujiyama A."/>
            <person name="Inagaki F."/>
            <person name="Takami H."/>
        </authorList>
    </citation>
    <scope>NUCLEOTIDE SEQUENCE</scope>
    <source>
        <strain evidence="1">Expedition CK06-06</strain>
    </source>
</reference>
<sequence length="29" mass="3378">PCPHYTKVFVDVSKDFAEVECSFKEDKTK</sequence>
<feature type="non-terminal residue" evidence="1">
    <location>
        <position position="1"/>
    </location>
</feature>
<dbReference type="EMBL" id="BARW01029799">
    <property type="protein sequence ID" value="GAJ13415.1"/>
    <property type="molecule type" value="Genomic_DNA"/>
</dbReference>
<evidence type="ECO:0000313" key="1">
    <source>
        <dbReference type="EMBL" id="GAJ13415.1"/>
    </source>
</evidence>
<organism evidence="1">
    <name type="scientific">marine sediment metagenome</name>
    <dbReference type="NCBI Taxonomy" id="412755"/>
    <lineage>
        <taxon>unclassified sequences</taxon>
        <taxon>metagenomes</taxon>
        <taxon>ecological metagenomes</taxon>
    </lineage>
</organism>
<gene>
    <name evidence="1" type="ORF">S12H4_47800</name>
</gene>
<comment type="caution">
    <text evidence="1">The sequence shown here is derived from an EMBL/GenBank/DDBJ whole genome shotgun (WGS) entry which is preliminary data.</text>
</comment>